<name>A0A4P8IH81_9FIRM</name>
<evidence type="ECO:0008006" key="3">
    <source>
        <dbReference type="Google" id="ProtNLM"/>
    </source>
</evidence>
<organism evidence="1 2">
    <name type="scientific">Anaerostipes rhamnosivorans</name>
    <dbReference type="NCBI Taxonomy" id="1229621"/>
    <lineage>
        <taxon>Bacteria</taxon>
        <taxon>Bacillati</taxon>
        <taxon>Bacillota</taxon>
        <taxon>Clostridia</taxon>
        <taxon>Lachnospirales</taxon>
        <taxon>Lachnospiraceae</taxon>
        <taxon>Anaerostipes</taxon>
    </lineage>
</organism>
<dbReference type="KEGG" id="arf:AR1Y2_1889"/>
<accession>A0A4P8IH81</accession>
<dbReference type="Proteomes" id="UP000298653">
    <property type="component" value="Chromosome"/>
</dbReference>
<dbReference type="AlphaFoldDB" id="A0A4P8IH81"/>
<reference evidence="1 2" key="1">
    <citation type="submission" date="2019-05" db="EMBL/GenBank/DDBJ databases">
        <title>Complete genome sequencing of Anaerostipes rhamnosivorans.</title>
        <authorList>
            <person name="Bui T.P.N."/>
            <person name="de Vos W.M."/>
        </authorList>
    </citation>
    <scope>NUCLEOTIDE SEQUENCE [LARGE SCALE GENOMIC DNA]</scope>
    <source>
        <strain evidence="1 2">1y2</strain>
    </source>
</reference>
<proteinExistence type="predicted"/>
<keyword evidence="2" id="KW-1185">Reference proteome</keyword>
<dbReference type="EMBL" id="CP040058">
    <property type="protein sequence ID" value="QCP35343.1"/>
    <property type="molecule type" value="Genomic_DNA"/>
</dbReference>
<evidence type="ECO:0000313" key="2">
    <source>
        <dbReference type="Proteomes" id="UP000298653"/>
    </source>
</evidence>
<gene>
    <name evidence="1" type="ORF">AR1Y2_1889</name>
</gene>
<dbReference type="Gene3D" id="1.20.120.450">
    <property type="entry name" value="dinb family like domain"/>
    <property type="match status" value="1"/>
</dbReference>
<protein>
    <recommendedName>
        <fullName evidence="3">Phage head-tail adapter protein</fullName>
    </recommendedName>
</protein>
<evidence type="ECO:0000313" key="1">
    <source>
        <dbReference type="EMBL" id="QCP35343.1"/>
    </source>
</evidence>
<sequence length="255" mass="30329">MGRYILNVVCFFLCPDADCLRNNLYGAIKSEFERVLNMNKEWSELNKTMQAQIKKKDTYKRGIDTLLTLRSQLIQTLVSFKEELCREDFNSIPFINADGYHSKTIAYSIWHIFRIEDIVVHTVINEDEQVFFAGNYQERINSPIITTGNELMKQQIADFSKQLNLEELYLYIFEVWESTEKMLERLSYDELKRKIPKERKGYLESLNVVNDNEKAIWLIDYWCNKDICGLIQMPFSRHWIMHTEACLRIKNKIHS</sequence>
<dbReference type="InterPro" id="IPR034660">
    <property type="entry name" value="DinB/YfiT-like"/>
</dbReference>